<dbReference type="EMBL" id="JACYTQ010000002">
    <property type="protein sequence ID" value="MBD8488096.1"/>
    <property type="molecule type" value="Genomic_DNA"/>
</dbReference>
<accession>A0ABR9AH26</accession>
<reference evidence="2 3" key="1">
    <citation type="submission" date="2020-09" db="EMBL/GenBank/DDBJ databases">
        <title>Echinicola sp. CAU 1574 isolated from sand of Sido Beach.</title>
        <authorList>
            <person name="Kim W."/>
        </authorList>
    </citation>
    <scope>NUCLEOTIDE SEQUENCE [LARGE SCALE GENOMIC DNA]</scope>
    <source>
        <strain evidence="2 3">CAU 1574</strain>
    </source>
</reference>
<gene>
    <name evidence="2" type="ORF">IFO69_04990</name>
</gene>
<evidence type="ECO:0000313" key="2">
    <source>
        <dbReference type="EMBL" id="MBD8488096.1"/>
    </source>
</evidence>
<comment type="caution">
    <text evidence="2">The sequence shown here is derived from an EMBL/GenBank/DDBJ whole genome shotgun (WGS) entry which is preliminary data.</text>
</comment>
<sequence>MIDKFEIEKSCEYREEVYRVRDNGAICRLQKSGKRKRPLDEKWTFGKVDKQKGYMYHSSETVHRIVATAFNGVQPSESHVIDHIDTNKRNNRPENLRWITRLENILLNPITLSRIIFNYGSIENFLSNPNKPLNGNLDQNFSWMRTVTKEEAENAKNNLLNWAKEGKVSKSGQLGEWVYQKINPKNDLSNVEELIITSKTPNAQQKNWKTPNEFPNCPASINENGLLDYAQRLAKGSVFSKNKYGESIVDSAEINNTNNELFVLTNGTGIKPYALAKVYIVGNNFIHESIGTFFELIGAQKQFNLALGREWDGEDSIDDYS</sequence>
<dbReference type="Pfam" id="PF13392">
    <property type="entry name" value="HNH_3"/>
    <property type="match status" value="1"/>
</dbReference>
<dbReference type="GO" id="GO:0004519">
    <property type="term" value="F:endonuclease activity"/>
    <property type="evidence" value="ECO:0007669"/>
    <property type="project" value="UniProtKB-KW"/>
</dbReference>
<dbReference type="SUPFAM" id="SSF54060">
    <property type="entry name" value="His-Me finger endonucleases"/>
    <property type="match status" value="1"/>
</dbReference>
<keyword evidence="2" id="KW-0378">Hydrolase</keyword>
<evidence type="ECO:0000313" key="3">
    <source>
        <dbReference type="Proteomes" id="UP000647133"/>
    </source>
</evidence>
<name>A0ABR9AH26_9BACT</name>
<proteinExistence type="predicted"/>
<keyword evidence="2" id="KW-0255">Endonuclease</keyword>
<dbReference type="Gene3D" id="3.90.75.20">
    <property type="match status" value="1"/>
</dbReference>
<feature type="domain" description="HNH nuclease" evidence="1">
    <location>
        <begin position="62"/>
        <end position="104"/>
    </location>
</feature>
<keyword evidence="2" id="KW-0540">Nuclease</keyword>
<evidence type="ECO:0000259" key="1">
    <source>
        <dbReference type="Pfam" id="PF13392"/>
    </source>
</evidence>
<dbReference type="Proteomes" id="UP000647133">
    <property type="component" value="Unassembled WGS sequence"/>
</dbReference>
<dbReference type="InterPro" id="IPR003615">
    <property type="entry name" value="HNH_nuc"/>
</dbReference>
<protein>
    <submittedName>
        <fullName evidence="2">HNH endonuclease</fullName>
    </submittedName>
</protein>
<organism evidence="2 3">
    <name type="scientific">Echinicola arenosa</name>
    <dbReference type="NCBI Taxonomy" id="2774144"/>
    <lineage>
        <taxon>Bacteria</taxon>
        <taxon>Pseudomonadati</taxon>
        <taxon>Bacteroidota</taxon>
        <taxon>Cytophagia</taxon>
        <taxon>Cytophagales</taxon>
        <taxon>Cyclobacteriaceae</taxon>
        <taxon>Echinicola</taxon>
    </lineage>
</organism>
<dbReference type="InterPro" id="IPR044925">
    <property type="entry name" value="His-Me_finger_sf"/>
</dbReference>
<keyword evidence="3" id="KW-1185">Reference proteome</keyword>